<dbReference type="Proteomes" id="UP000220210">
    <property type="component" value="Unassembled WGS sequence"/>
</dbReference>
<name>A0A9X6W440_BACCE</name>
<evidence type="ECO:0000256" key="1">
    <source>
        <dbReference type="ARBA" id="ARBA00022612"/>
    </source>
</evidence>
<evidence type="ECO:0000259" key="3">
    <source>
        <dbReference type="Pfam" id="PF10145"/>
    </source>
</evidence>
<keyword evidence="2" id="KW-0812">Transmembrane</keyword>
<evidence type="ECO:0000256" key="2">
    <source>
        <dbReference type="SAM" id="Phobius"/>
    </source>
</evidence>
<feature type="domain" description="Phage tail tape measure protein" evidence="3">
    <location>
        <begin position="103"/>
        <end position="166"/>
    </location>
</feature>
<dbReference type="PANTHER" id="PTHR37813:SF1">
    <property type="entry name" value="FELS-2 PROPHAGE PROTEIN"/>
    <property type="match status" value="1"/>
</dbReference>
<keyword evidence="1" id="KW-1188">Viral release from host cell</keyword>
<dbReference type="PANTHER" id="PTHR37813">
    <property type="entry name" value="FELS-2 PROPHAGE PROTEIN"/>
    <property type="match status" value="1"/>
</dbReference>
<protein>
    <submittedName>
        <fullName evidence="4">Phage tail tape measure protein</fullName>
    </submittedName>
</protein>
<proteinExistence type="predicted"/>
<sequence length="170" mass="17158">MFGSIFLKDDQLQRGLANAERSGQRTTGILGRGFGQVGAAAAGLGSSVGGAAIAMGGLVGIAVGVGAAVAGVVHVGSEYTKQMSKVEALSRSNGLQMAELGANARKLGADTRWSATNVAEAYEYMALAGWDSNQMIAASKPLLDLATAGALDLAKASDIVTKFIGQLLGN</sequence>
<keyword evidence="2" id="KW-1133">Transmembrane helix</keyword>
<dbReference type="AlphaFoldDB" id="A0A9X6W440"/>
<dbReference type="InterPro" id="IPR010090">
    <property type="entry name" value="Phage_tape_meas"/>
</dbReference>
<keyword evidence="2" id="KW-0472">Membrane</keyword>
<comment type="caution">
    <text evidence="4">The sequence shown here is derived from an EMBL/GenBank/DDBJ whole genome shotgun (WGS) entry which is preliminary data.</text>
</comment>
<accession>A0A9X6W440</accession>
<dbReference type="NCBIfam" id="TIGR01760">
    <property type="entry name" value="tape_meas_TP901"/>
    <property type="match status" value="1"/>
</dbReference>
<dbReference type="Pfam" id="PF10145">
    <property type="entry name" value="PhageMin_Tail"/>
    <property type="match status" value="1"/>
</dbReference>
<dbReference type="EMBL" id="NTSO01000001">
    <property type="protein sequence ID" value="PFF52717.1"/>
    <property type="molecule type" value="Genomic_DNA"/>
</dbReference>
<reference evidence="4 5" key="1">
    <citation type="submission" date="2017-09" db="EMBL/GenBank/DDBJ databases">
        <title>Large-scale bioinformatics analysis of Bacillus genomes uncovers conserved roles of natural products in bacterial physiology.</title>
        <authorList>
            <consortium name="Agbiome Team Llc"/>
            <person name="Bleich R.M."/>
            <person name="Kirk G.J."/>
            <person name="Santa Maria K.C."/>
            <person name="Allen S.E."/>
            <person name="Farag S."/>
            <person name="Shank E.A."/>
            <person name="Bowers A."/>
        </authorList>
    </citation>
    <scope>NUCLEOTIDE SEQUENCE [LARGE SCALE GENOMIC DNA]</scope>
    <source>
        <strain evidence="4 5">AFS020204</strain>
    </source>
</reference>
<feature type="transmembrane region" description="Helical" evidence="2">
    <location>
        <begin position="51"/>
        <end position="75"/>
    </location>
</feature>
<gene>
    <name evidence="4" type="ORF">CN357_00070</name>
</gene>
<organism evidence="4 5">
    <name type="scientific">Bacillus cereus</name>
    <dbReference type="NCBI Taxonomy" id="1396"/>
    <lineage>
        <taxon>Bacteria</taxon>
        <taxon>Bacillati</taxon>
        <taxon>Bacillota</taxon>
        <taxon>Bacilli</taxon>
        <taxon>Bacillales</taxon>
        <taxon>Bacillaceae</taxon>
        <taxon>Bacillus</taxon>
        <taxon>Bacillus cereus group</taxon>
    </lineage>
</organism>
<evidence type="ECO:0000313" key="5">
    <source>
        <dbReference type="Proteomes" id="UP000220210"/>
    </source>
</evidence>
<evidence type="ECO:0000313" key="4">
    <source>
        <dbReference type="EMBL" id="PFF52717.1"/>
    </source>
</evidence>